<dbReference type="AlphaFoldDB" id="A0AAE3APE7"/>
<dbReference type="Proteomes" id="UP001198962">
    <property type="component" value="Unassembled WGS sequence"/>
</dbReference>
<proteinExistence type="predicted"/>
<keyword evidence="2" id="KW-1185">Reference proteome</keyword>
<evidence type="ECO:0000313" key="1">
    <source>
        <dbReference type="EMBL" id="MCC2165418.1"/>
    </source>
</evidence>
<comment type="caution">
    <text evidence="1">The sequence shown here is derived from an EMBL/GenBank/DDBJ whole genome shotgun (WGS) entry which is preliminary data.</text>
</comment>
<dbReference type="InterPro" id="IPR007497">
    <property type="entry name" value="SIMPL/DUF541"/>
</dbReference>
<name>A0AAE3APE7_9FIRM</name>
<sequence>MKHYLIAVATASTLILSGCSSTVQLPDTVKVENIASERNSISVSGQEEVKVTPDIAEIRYSVYTRAETPSECQQKNTTDVNSTLEVLKGLGINENSIQTSAYGLNPIRDWESSNGDVVGYEMTTTLTVSDIPIDQAGTIISQSVSAGINDIDSVSYSASNYDASYQEALKGAMANTRAKADAIAEADDKSVVGIIHAEENGYNPSTRYSVYESAAAGSSMKSSASVEDLSVMPGQVSITAYVQVEYEVE</sequence>
<reference evidence="1" key="1">
    <citation type="submission" date="2021-10" db="EMBL/GenBank/DDBJ databases">
        <title>Anaerobic single-cell dispensing facilitates the cultivation of human gut bacteria.</title>
        <authorList>
            <person name="Afrizal A."/>
        </authorList>
    </citation>
    <scope>NUCLEOTIDE SEQUENCE</scope>
    <source>
        <strain evidence="1">CLA-AA-H274</strain>
    </source>
</reference>
<gene>
    <name evidence="1" type="ORF">LKD32_11155</name>
</gene>
<dbReference type="Gene3D" id="3.30.110.170">
    <property type="entry name" value="Protein of unknown function (DUF541), domain 1"/>
    <property type="match status" value="1"/>
</dbReference>
<accession>A0AAE3APE7</accession>
<dbReference type="PANTHER" id="PTHR34387:SF2">
    <property type="entry name" value="SLR1258 PROTEIN"/>
    <property type="match status" value="1"/>
</dbReference>
<dbReference type="PANTHER" id="PTHR34387">
    <property type="entry name" value="SLR1258 PROTEIN"/>
    <property type="match status" value="1"/>
</dbReference>
<evidence type="ECO:0000313" key="2">
    <source>
        <dbReference type="Proteomes" id="UP001198962"/>
    </source>
</evidence>
<dbReference type="EMBL" id="JAJEPU010000035">
    <property type="protein sequence ID" value="MCC2165418.1"/>
    <property type="molecule type" value="Genomic_DNA"/>
</dbReference>
<dbReference type="GO" id="GO:0006974">
    <property type="term" value="P:DNA damage response"/>
    <property type="evidence" value="ECO:0007669"/>
    <property type="project" value="TreeGrafter"/>
</dbReference>
<dbReference type="InterPro" id="IPR052022">
    <property type="entry name" value="26kDa_periplasmic_antigen"/>
</dbReference>
<dbReference type="RefSeq" id="WP_308451731.1">
    <property type="nucleotide sequence ID" value="NZ_JAJEPU010000035.1"/>
</dbReference>
<dbReference type="Gene3D" id="3.30.70.2970">
    <property type="entry name" value="Protein of unknown function (DUF541), domain 2"/>
    <property type="match status" value="1"/>
</dbReference>
<dbReference type="Pfam" id="PF04402">
    <property type="entry name" value="SIMPL"/>
    <property type="match status" value="1"/>
</dbReference>
<protein>
    <submittedName>
        <fullName evidence="1">SIMPL domain-containing protein</fullName>
    </submittedName>
</protein>
<organism evidence="1 2">
    <name type="scientific">Brotaphodocola catenula</name>
    <dbReference type="NCBI Taxonomy" id="2885361"/>
    <lineage>
        <taxon>Bacteria</taxon>
        <taxon>Bacillati</taxon>
        <taxon>Bacillota</taxon>
        <taxon>Clostridia</taxon>
        <taxon>Lachnospirales</taxon>
        <taxon>Lachnospiraceae</taxon>
        <taxon>Brotaphodocola</taxon>
    </lineage>
</organism>
<dbReference type="PROSITE" id="PS51257">
    <property type="entry name" value="PROKAR_LIPOPROTEIN"/>
    <property type="match status" value="1"/>
</dbReference>